<evidence type="ECO:0000313" key="4">
    <source>
        <dbReference type="EMBL" id="MBP2318090.1"/>
    </source>
</evidence>
<dbReference type="EC" id="1.11.1.6" evidence="2"/>
<accession>A0ABS4T0W8</accession>
<dbReference type="InterPro" id="IPR020835">
    <property type="entry name" value="Catalase_sf"/>
</dbReference>
<comment type="cofactor">
    <cofactor evidence="1">
        <name>heme</name>
        <dbReference type="ChEBI" id="CHEBI:30413"/>
    </cofactor>
</comment>
<dbReference type="InterPro" id="IPR011614">
    <property type="entry name" value="Catalase_core"/>
</dbReference>
<dbReference type="PRINTS" id="PR00067">
    <property type="entry name" value="CATALASE"/>
</dbReference>
<sequence length="178" mass="19866">MLKLAGDEQILTTRQGHPVQYNQNMRTIGSRGPATLENYHFLEKISHFDRERIPERVVHARGFVAYGEFEATGTIGDEPASRYTRAALFSEAGKKTPLAVRFSTVIGGRDSSEAARDPRGFAVKFYTKEGNWDLVGNNLALFFITSSALAGFPPPTAIWRASASTPTRWSTLRARRCW</sequence>
<reference evidence="4 5" key="1">
    <citation type="submission" date="2021-03" db="EMBL/GenBank/DDBJ databases">
        <title>Sequencing the genomes of 1000 actinobacteria strains.</title>
        <authorList>
            <person name="Klenk H.-P."/>
        </authorList>
    </citation>
    <scope>NUCLEOTIDE SEQUENCE [LARGE SCALE GENOMIC DNA]</scope>
    <source>
        <strain evidence="4 5">DSM 12544</strain>
    </source>
</reference>
<protein>
    <recommendedName>
        <fullName evidence="2">catalase</fullName>
        <ecNumber evidence="2">1.11.1.6</ecNumber>
    </recommendedName>
</protein>
<feature type="domain" description="Catalase core" evidence="3">
    <location>
        <begin position="12"/>
        <end position="176"/>
    </location>
</feature>
<dbReference type="PROSITE" id="PS51402">
    <property type="entry name" value="CATALASE_3"/>
    <property type="match status" value="1"/>
</dbReference>
<dbReference type="PANTHER" id="PTHR11465">
    <property type="entry name" value="CATALASE"/>
    <property type="match status" value="1"/>
</dbReference>
<dbReference type="Gene3D" id="2.40.180.10">
    <property type="entry name" value="Catalase core domain"/>
    <property type="match status" value="1"/>
</dbReference>
<organism evidence="4 5">
    <name type="scientific">Nesterenkonia lacusekhoensis</name>
    <dbReference type="NCBI Taxonomy" id="150832"/>
    <lineage>
        <taxon>Bacteria</taxon>
        <taxon>Bacillati</taxon>
        <taxon>Actinomycetota</taxon>
        <taxon>Actinomycetes</taxon>
        <taxon>Micrococcales</taxon>
        <taxon>Micrococcaceae</taxon>
        <taxon>Nesterenkonia</taxon>
    </lineage>
</organism>
<dbReference type="EMBL" id="JAGINX010000001">
    <property type="protein sequence ID" value="MBP2318090.1"/>
    <property type="molecule type" value="Genomic_DNA"/>
</dbReference>
<evidence type="ECO:0000259" key="3">
    <source>
        <dbReference type="SMART" id="SM01060"/>
    </source>
</evidence>
<name>A0ABS4T0W8_9MICC</name>
<keyword evidence="5" id="KW-1185">Reference proteome</keyword>
<dbReference type="InterPro" id="IPR018028">
    <property type="entry name" value="Catalase"/>
</dbReference>
<proteinExistence type="predicted"/>
<dbReference type="SUPFAM" id="SSF56634">
    <property type="entry name" value="Heme-dependent catalase-like"/>
    <property type="match status" value="1"/>
</dbReference>
<dbReference type="SMART" id="SM01060">
    <property type="entry name" value="Catalase"/>
    <property type="match status" value="1"/>
</dbReference>
<evidence type="ECO:0000256" key="2">
    <source>
        <dbReference type="ARBA" id="ARBA00012314"/>
    </source>
</evidence>
<dbReference type="PANTHER" id="PTHR11465:SF23">
    <property type="entry name" value="CATALASE-2"/>
    <property type="match status" value="1"/>
</dbReference>
<evidence type="ECO:0000256" key="1">
    <source>
        <dbReference type="ARBA" id="ARBA00001971"/>
    </source>
</evidence>
<evidence type="ECO:0000313" key="5">
    <source>
        <dbReference type="Proteomes" id="UP001519331"/>
    </source>
</evidence>
<gene>
    <name evidence="4" type="ORF">JOF45_001109</name>
</gene>
<dbReference type="Proteomes" id="UP001519331">
    <property type="component" value="Unassembled WGS sequence"/>
</dbReference>
<comment type="caution">
    <text evidence="4">The sequence shown here is derived from an EMBL/GenBank/DDBJ whole genome shotgun (WGS) entry which is preliminary data.</text>
</comment>
<dbReference type="Pfam" id="PF00199">
    <property type="entry name" value="Catalase"/>
    <property type="match status" value="1"/>
</dbReference>